<evidence type="ECO:0000313" key="4">
    <source>
        <dbReference type="Proteomes" id="UP001152797"/>
    </source>
</evidence>
<keyword evidence="4" id="KW-1185">Reference proteome</keyword>
<dbReference type="InterPro" id="IPR036770">
    <property type="entry name" value="Ankyrin_rpt-contain_sf"/>
</dbReference>
<dbReference type="PROSITE" id="PS50088">
    <property type="entry name" value="ANK_REPEAT"/>
    <property type="match status" value="1"/>
</dbReference>
<dbReference type="Proteomes" id="UP001152797">
    <property type="component" value="Unassembled WGS sequence"/>
</dbReference>
<proteinExistence type="predicted"/>
<evidence type="ECO:0000256" key="1">
    <source>
        <dbReference type="PROSITE-ProRule" id="PRU00023"/>
    </source>
</evidence>
<dbReference type="EMBL" id="CAMXCT030001301">
    <property type="protein sequence ID" value="CAL4776081.1"/>
    <property type="molecule type" value="Genomic_DNA"/>
</dbReference>
<dbReference type="PROSITE" id="PS50297">
    <property type="entry name" value="ANK_REP_REGION"/>
    <property type="match status" value="1"/>
</dbReference>
<dbReference type="InterPro" id="IPR002110">
    <property type="entry name" value="Ankyrin_rpt"/>
</dbReference>
<evidence type="ECO:0000313" key="2">
    <source>
        <dbReference type="EMBL" id="CAI3988769.1"/>
    </source>
</evidence>
<dbReference type="SUPFAM" id="SSF48403">
    <property type="entry name" value="Ankyrin repeat"/>
    <property type="match status" value="1"/>
</dbReference>
<dbReference type="EMBL" id="CAMXCT010001301">
    <property type="protein sequence ID" value="CAI3988769.1"/>
    <property type="molecule type" value="Genomic_DNA"/>
</dbReference>
<dbReference type="Pfam" id="PF00023">
    <property type="entry name" value="Ank"/>
    <property type="match status" value="1"/>
</dbReference>
<protein>
    <submittedName>
        <fullName evidence="2">Uncharacterized protein</fullName>
    </submittedName>
</protein>
<dbReference type="Gene3D" id="1.25.40.20">
    <property type="entry name" value="Ankyrin repeat-containing domain"/>
    <property type="match status" value="1"/>
</dbReference>
<feature type="repeat" description="ANK" evidence="1">
    <location>
        <begin position="1"/>
        <end position="33"/>
    </location>
</feature>
<name>A0A9P1CBT7_9DINO</name>
<feature type="non-terminal residue" evidence="2">
    <location>
        <position position="1"/>
    </location>
</feature>
<accession>A0A9P1CBT7</accession>
<dbReference type="AlphaFoldDB" id="A0A9P1CBT7"/>
<sequence length="135" mass="15331">ERLFPIHLASMMGDPNAVSLLKAFGADVNKRSSKGRTALDFAKVAIAVQSEEQKDYQKTTSYLRYCHVIELLEVKTLSMRQFFAGAGEVDMEESESICHSLLPMDFQQHQQAPWWTDAIVPTMHRVKDFAQRIVA</sequence>
<reference evidence="2" key="1">
    <citation type="submission" date="2022-10" db="EMBL/GenBank/DDBJ databases">
        <authorList>
            <person name="Chen Y."/>
            <person name="Dougan E. K."/>
            <person name="Chan C."/>
            <person name="Rhodes N."/>
            <person name="Thang M."/>
        </authorList>
    </citation>
    <scope>NUCLEOTIDE SEQUENCE</scope>
</reference>
<keyword evidence="1" id="KW-0040">ANK repeat</keyword>
<reference evidence="3 4" key="2">
    <citation type="submission" date="2024-05" db="EMBL/GenBank/DDBJ databases">
        <authorList>
            <person name="Chen Y."/>
            <person name="Shah S."/>
            <person name="Dougan E. K."/>
            <person name="Thang M."/>
            <person name="Chan C."/>
        </authorList>
    </citation>
    <scope>NUCLEOTIDE SEQUENCE [LARGE SCALE GENOMIC DNA]</scope>
</reference>
<gene>
    <name evidence="2" type="ORF">C1SCF055_LOCUS15894</name>
</gene>
<comment type="caution">
    <text evidence="2">The sequence shown here is derived from an EMBL/GenBank/DDBJ whole genome shotgun (WGS) entry which is preliminary data.</text>
</comment>
<evidence type="ECO:0000313" key="3">
    <source>
        <dbReference type="EMBL" id="CAL4776081.1"/>
    </source>
</evidence>
<dbReference type="EMBL" id="CAMXCT020001301">
    <property type="protein sequence ID" value="CAL1142144.1"/>
    <property type="molecule type" value="Genomic_DNA"/>
</dbReference>
<organism evidence="2">
    <name type="scientific">Cladocopium goreaui</name>
    <dbReference type="NCBI Taxonomy" id="2562237"/>
    <lineage>
        <taxon>Eukaryota</taxon>
        <taxon>Sar</taxon>
        <taxon>Alveolata</taxon>
        <taxon>Dinophyceae</taxon>
        <taxon>Suessiales</taxon>
        <taxon>Symbiodiniaceae</taxon>
        <taxon>Cladocopium</taxon>
    </lineage>
</organism>